<keyword evidence="4" id="KW-0411">Iron-sulfur</keyword>
<evidence type="ECO:0000256" key="1">
    <source>
        <dbReference type="ARBA" id="ARBA00022723"/>
    </source>
</evidence>
<dbReference type="EMBL" id="FMYP01000010">
    <property type="protein sequence ID" value="SDB93158.1"/>
    <property type="molecule type" value="Genomic_DNA"/>
</dbReference>
<feature type="domain" description="F420-non-reducing hydrogenase iron-sulfur subunit D" evidence="5">
    <location>
        <begin position="8"/>
        <end position="129"/>
    </location>
</feature>
<evidence type="ECO:0000259" key="5">
    <source>
        <dbReference type="Pfam" id="PF02662"/>
    </source>
</evidence>
<organism evidence="6 7">
    <name type="scientific">Williamwhitmania taraxaci</name>
    <dbReference type="NCBI Taxonomy" id="1640674"/>
    <lineage>
        <taxon>Bacteria</taxon>
        <taxon>Pseudomonadati</taxon>
        <taxon>Bacteroidota</taxon>
        <taxon>Bacteroidia</taxon>
        <taxon>Bacteroidales</taxon>
        <taxon>Williamwhitmaniaceae</taxon>
        <taxon>Williamwhitmania</taxon>
    </lineage>
</organism>
<evidence type="ECO:0000313" key="6">
    <source>
        <dbReference type="EMBL" id="SDB93158.1"/>
    </source>
</evidence>
<dbReference type="OrthoDB" id="1092876at2"/>
<evidence type="ECO:0000256" key="3">
    <source>
        <dbReference type="ARBA" id="ARBA00023004"/>
    </source>
</evidence>
<evidence type="ECO:0000256" key="4">
    <source>
        <dbReference type="ARBA" id="ARBA00023014"/>
    </source>
</evidence>
<evidence type="ECO:0000256" key="2">
    <source>
        <dbReference type="ARBA" id="ARBA00023002"/>
    </source>
</evidence>
<dbReference type="InterPro" id="IPR003813">
    <property type="entry name" value="MvhD/FlpD"/>
</dbReference>
<dbReference type="GO" id="GO:0046872">
    <property type="term" value="F:metal ion binding"/>
    <property type="evidence" value="ECO:0007669"/>
    <property type="project" value="UniProtKB-KW"/>
</dbReference>
<dbReference type="STRING" id="1640674.SAMN05216323_101047"/>
<protein>
    <submittedName>
        <fullName evidence="6">Coenzyme F420-reducing hydrogenase, delta subunit</fullName>
    </submittedName>
</protein>
<accession>A0A1G6HGB3</accession>
<keyword evidence="7" id="KW-1185">Reference proteome</keyword>
<sequence>MKSQHPKILVFSTEKISDPAIDLAGLLKKHYPFTVYAISVPCSSGIKPRWIMRAFEKGFDGVFIAADGTDCSYGEQCTERTGDIIQVTHQLMRDKGLKPSQLKMAAICSVCAEPFVKHVTGFMKELETLRQAQ</sequence>
<dbReference type="Pfam" id="PF02662">
    <property type="entry name" value="FlpD"/>
    <property type="match status" value="1"/>
</dbReference>
<dbReference type="Proteomes" id="UP000199452">
    <property type="component" value="Unassembled WGS sequence"/>
</dbReference>
<name>A0A1G6HGB3_9BACT</name>
<keyword evidence="2" id="KW-0560">Oxidoreductase</keyword>
<dbReference type="GO" id="GO:0016491">
    <property type="term" value="F:oxidoreductase activity"/>
    <property type="evidence" value="ECO:0007669"/>
    <property type="project" value="UniProtKB-KW"/>
</dbReference>
<reference evidence="6 7" key="1">
    <citation type="submission" date="2016-09" db="EMBL/GenBank/DDBJ databases">
        <authorList>
            <person name="Capua I."/>
            <person name="De Benedictis P."/>
            <person name="Joannis T."/>
            <person name="Lombin L.H."/>
            <person name="Cattoli G."/>
        </authorList>
    </citation>
    <scope>NUCLEOTIDE SEQUENCE [LARGE SCALE GENOMIC DNA]</scope>
    <source>
        <strain evidence="6 7">A7P-90m</strain>
    </source>
</reference>
<keyword evidence="1" id="KW-0479">Metal-binding</keyword>
<proteinExistence type="predicted"/>
<dbReference type="GO" id="GO:0051536">
    <property type="term" value="F:iron-sulfur cluster binding"/>
    <property type="evidence" value="ECO:0007669"/>
    <property type="project" value="UniProtKB-KW"/>
</dbReference>
<dbReference type="RefSeq" id="WP_092436187.1">
    <property type="nucleotide sequence ID" value="NZ_FMYP01000010.1"/>
</dbReference>
<dbReference type="AlphaFoldDB" id="A0A1G6HGB3"/>
<gene>
    <name evidence="6" type="ORF">SAMN05216323_101047</name>
</gene>
<keyword evidence="3" id="KW-0408">Iron</keyword>
<evidence type="ECO:0000313" key="7">
    <source>
        <dbReference type="Proteomes" id="UP000199452"/>
    </source>
</evidence>